<dbReference type="InterPro" id="IPR058624">
    <property type="entry name" value="MdtA-like_HH"/>
</dbReference>
<feature type="domain" description="Multidrug resistance protein MdtA-like beta-barrel" evidence="5">
    <location>
        <begin position="226"/>
        <end position="311"/>
    </location>
</feature>
<comment type="similarity">
    <text evidence="2">Belongs to the membrane fusion protein (MFP) (TC 8.A.1) family.</text>
</comment>
<dbReference type="InterPro" id="IPR006143">
    <property type="entry name" value="RND_pump_MFP"/>
</dbReference>
<evidence type="ECO:0000256" key="1">
    <source>
        <dbReference type="ARBA" id="ARBA00004519"/>
    </source>
</evidence>
<organism evidence="7 8">
    <name type="scientific">Kluyvera cryocrescens</name>
    <name type="common">Kluyvera citrophila</name>
    <dbReference type="NCBI Taxonomy" id="580"/>
    <lineage>
        <taxon>Bacteria</taxon>
        <taxon>Pseudomonadati</taxon>
        <taxon>Pseudomonadota</taxon>
        <taxon>Gammaproteobacteria</taxon>
        <taxon>Enterobacterales</taxon>
        <taxon>Enterobacteriaceae</taxon>
        <taxon>Kluyvera</taxon>
    </lineage>
</organism>
<evidence type="ECO:0000259" key="5">
    <source>
        <dbReference type="Pfam" id="PF25944"/>
    </source>
</evidence>
<dbReference type="Pfam" id="PF25944">
    <property type="entry name" value="Beta-barrel_RND"/>
    <property type="match status" value="1"/>
</dbReference>
<dbReference type="Gene3D" id="2.40.50.100">
    <property type="match status" value="1"/>
</dbReference>
<evidence type="ECO:0000256" key="2">
    <source>
        <dbReference type="ARBA" id="ARBA00009477"/>
    </source>
</evidence>
<dbReference type="PANTHER" id="PTHR30158">
    <property type="entry name" value="ACRA/E-RELATED COMPONENT OF DRUG EFFLUX TRANSPORTER"/>
    <property type="match status" value="1"/>
</dbReference>
<dbReference type="InterPro" id="IPR058625">
    <property type="entry name" value="MdtA-like_BSH"/>
</dbReference>
<dbReference type="FunFam" id="2.40.420.20:FF:000001">
    <property type="entry name" value="Efflux RND transporter periplasmic adaptor subunit"/>
    <property type="match status" value="1"/>
</dbReference>
<dbReference type="AlphaFoldDB" id="A0A485AJ83"/>
<dbReference type="GO" id="GO:0022857">
    <property type="term" value="F:transmembrane transporter activity"/>
    <property type="evidence" value="ECO:0007669"/>
    <property type="project" value="InterPro"/>
</dbReference>
<dbReference type="PANTHER" id="PTHR30158:SF3">
    <property type="entry name" value="MULTIDRUG EFFLUX PUMP SUBUNIT ACRA-RELATED"/>
    <property type="match status" value="1"/>
</dbReference>
<dbReference type="Gene3D" id="2.40.420.20">
    <property type="match status" value="1"/>
</dbReference>
<dbReference type="GO" id="GO:0015721">
    <property type="term" value="P:bile acid and bile salt transport"/>
    <property type="evidence" value="ECO:0007669"/>
    <property type="project" value="TreeGrafter"/>
</dbReference>
<name>A0A485AJ83_KLUCR</name>
<dbReference type="InterPro" id="IPR058627">
    <property type="entry name" value="MdtA-like_C"/>
</dbReference>
<dbReference type="Gene3D" id="1.10.287.470">
    <property type="entry name" value="Helix hairpin bin"/>
    <property type="match status" value="1"/>
</dbReference>
<dbReference type="InterPro" id="IPR058626">
    <property type="entry name" value="MdtA-like_b-barrel"/>
</dbReference>
<evidence type="ECO:0000259" key="3">
    <source>
        <dbReference type="Pfam" id="PF25876"/>
    </source>
</evidence>
<dbReference type="Gene3D" id="2.40.30.170">
    <property type="match status" value="1"/>
</dbReference>
<feature type="domain" description="Multidrug resistance protein MdtA-like C-terminal permuted SH3" evidence="6">
    <location>
        <begin position="315"/>
        <end position="375"/>
    </location>
</feature>
<gene>
    <name evidence="7" type="primary">mexA</name>
    <name evidence="7" type="ORF">NCTC12993_01751</name>
</gene>
<dbReference type="Proteomes" id="UP000401081">
    <property type="component" value="Unassembled WGS sequence"/>
</dbReference>
<reference evidence="7 8" key="1">
    <citation type="submission" date="2019-03" db="EMBL/GenBank/DDBJ databases">
        <authorList>
            <consortium name="Pathogen Informatics"/>
        </authorList>
    </citation>
    <scope>NUCLEOTIDE SEQUENCE [LARGE SCALE GENOMIC DNA]</scope>
    <source>
        <strain evidence="7 8">NCTC12993</strain>
    </source>
</reference>
<evidence type="ECO:0000313" key="7">
    <source>
        <dbReference type="EMBL" id="VFS61072.1"/>
    </source>
</evidence>
<proteinExistence type="inferred from homology"/>
<dbReference type="GO" id="GO:0046677">
    <property type="term" value="P:response to antibiotic"/>
    <property type="evidence" value="ECO:0007669"/>
    <property type="project" value="TreeGrafter"/>
</dbReference>
<evidence type="ECO:0000259" key="6">
    <source>
        <dbReference type="Pfam" id="PF25967"/>
    </source>
</evidence>
<dbReference type="Pfam" id="PF25917">
    <property type="entry name" value="BSH_RND"/>
    <property type="match status" value="1"/>
</dbReference>
<sequence length="396" mass="42079">MGLFTLKILALIREEDFVHPEKNMKYITTTIAALFLLSGCDNAPTAPSQLPAQEVGIVTLKSQPVSIVSELTGRTSAALSAEVRPQVTGIIQKRLFNEGDNVKAGQPLYQIEPDSFRAAYNEAAAALKQAQALVAADCAKAQRYAQLVKENGVSRQDADDAASTCAQDRASVESKKAALESARINLNWTTITAPIAGRIGISSVTPGALVSAEQTTALATIRGLDTMYVDLTRSSVDLLRLRKQSLASNSDTMNVSLMLEDGSTYSEKGRLALTEVAVDESTGSVTLRAVFPNPKQQLLPGMFVRAKVDEGIMNDAILAPQQGITRDAKGTATALVVGADNKVEQRELETGETYGDKWLVLSGLEAGDKLIVEGSAKVMVGQQVKPVEVSSNGGKA</sequence>
<dbReference type="Pfam" id="PF25967">
    <property type="entry name" value="RND-MFP_C"/>
    <property type="match status" value="1"/>
</dbReference>
<dbReference type="Pfam" id="PF25876">
    <property type="entry name" value="HH_MFP_RND"/>
    <property type="match status" value="1"/>
</dbReference>
<dbReference type="SUPFAM" id="SSF111369">
    <property type="entry name" value="HlyD-like secretion proteins"/>
    <property type="match status" value="1"/>
</dbReference>
<dbReference type="EMBL" id="CAADJD010000015">
    <property type="protein sequence ID" value="VFS61072.1"/>
    <property type="molecule type" value="Genomic_DNA"/>
</dbReference>
<keyword evidence="8" id="KW-1185">Reference proteome</keyword>
<feature type="domain" description="Multidrug resistance protein MdtA-like barrel-sandwich hybrid" evidence="4">
    <location>
        <begin position="81"/>
        <end position="221"/>
    </location>
</feature>
<evidence type="ECO:0000259" key="4">
    <source>
        <dbReference type="Pfam" id="PF25917"/>
    </source>
</evidence>
<feature type="domain" description="Multidrug resistance protein MdtA-like alpha-helical hairpin" evidence="3">
    <location>
        <begin position="120"/>
        <end position="189"/>
    </location>
</feature>
<accession>A0A485AJ83</accession>
<dbReference type="NCBIfam" id="TIGR01730">
    <property type="entry name" value="RND_mfp"/>
    <property type="match status" value="1"/>
</dbReference>
<evidence type="ECO:0000313" key="8">
    <source>
        <dbReference type="Proteomes" id="UP000401081"/>
    </source>
</evidence>
<comment type="subcellular location">
    <subcellularLocation>
        <location evidence="1">Cell inner membrane</location>
        <topology evidence="1">Lipid-anchor</topology>
    </subcellularLocation>
</comment>
<protein>
    <submittedName>
        <fullName evidence="7">Multidrug resistance protein mexA</fullName>
    </submittedName>
</protein>
<dbReference type="GO" id="GO:0005886">
    <property type="term" value="C:plasma membrane"/>
    <property type="evidence" value="ECO:0007669"/>
    <property type="project" value="UniProtKB-SubCell"/>
</dbReference>